<sequence length="103" mass="11755">MVVTLIFQQVEVSDYVSCCPIGYQYTENGRDALPELFSGLLNCGVRYERRTFEVLLSWLFDARWTVSWLLLHLSRGSLPGRSISLGPRRSSGRASLRLLELQC</sequence>
<dbReference type="EMBL" id="JAHHUM010001794">
    <property type="protein sequence ID" value="KAK5608636.1"/>
    <property type="molecule type" value="Genomic_DNA"/>
</dbReference>
<accession>A0AAV9RI24</accession>
<reference evidence="1 2" key="1">
    <citation type="submission" date="2021-06" db="EMBL/GenBank/DDBJ databases">
        <authorList>
            <person name="Palmer J.M."/>
        </authorList>
    </citation>
    <scope>NUCLEOTIDE SEQUENCE [LARGE SCALE GENOMIC DNA]</scope>
    <source>
        <strain evidence="1 2">MEX-2019</strain>
        <tissue evidence="1">Muscle</tissue>
    </source>
</reference>
<protein>
    <submittedName>
        <fullName evidence="1">Uncharacterized protein</fullName>
    </submittedName>
</protein>
<organism evidence="1 2">
    <name type="scientific">Crenichthys baileyi</name>
    <name type="common">White River springfish</name>
    <dbReference type="NCBI Taxonomy" id="28760"/>
    <lineage>
        <taxon>Eukaryota</taxon>
        <taxon>Metazoa</taxon>
        <taxon>Chordata</taxon>
        <taxon>Craniata</taxon>
        <taxon>Vertebrata</taxon>
        <taxon>Euteleostomi</taxon>
        <taxon>Actinopterygii</taxon>
        <taxon>Neopterygii</taxon>
        <taxon>Teleostei</taxon>
        <taxon>Neoteleostei</taxon>
        <taxon>Acanthomorphata</taxon>
        <taxon>Ovalentaria</taxon>
        <taxon>Atherinomorphae</taxon>
        <taxon>Cyprinodontiformes</taxon>
        <taxon>Goodeidae</taxon>
        <taxon>Crenichthys</taxon>
    </lineage>
</organism>
<proteinExistence type="predicted"/>
<dbReference type="Proteomes" id="UP001311232">
    <property type="component" value="Unassembled WGS sequence"/>
</dbReference>
<evidence type="ECO:0000313" key="1">
    <source>
        <dbReference type="EMBL" id="KAK5608636.1"/>
    </source>
</evidence>
<dbReference type="AlphaFoldDB" id="A0AAV9RI24"/>
<name>A0AAV9RI24_9TELE</name>
<gene>
    <name evidence="1" type="ORF">CRENBAI_022647</name>
</gene>
<evidence type="ECO:0000313" key="2">
    <source>
        <dbReference type="Proteomes" id="UP001311232"/>
    </source>
</evidence>
<keyword evidence="2" id="KW-1185">Reference proteome</keyword>
<comment type="caution">
    <text evidence="1">The sequence shown here is derived from an EMBL/GenBank/DDBJ whole genome shotgun (WGS) entry which is preliminary data.</text>
</comment>